<dbReference type="KEGG" id="saci:Sinac_2259"/>
<sequence length="380" mass="42683">MISPTLARIAGRVPRGLLGMIGMIILIESIISYHHLDFTRFYIHDWKAIGSTVRLRSPDCSLLCFGDSLVKFGVLPRVIQDRTDARVYNMSLCGGQAASSYFLLRRAIEAKARPSTVLVDYAPHLLMAGPSHNMRQWPELLSLSEGVELGLAAKHAGFCAELALRWIFPSMKDRDEVRSGILAAFRGRPASRRDEVLAHCQIWEDNLGAELHPDRSSFDDEVDLSNPSYFPRNWSCHKVNEYYIHRFLELAASNNVQVVWLLPPVAPKFQAHRDELGLEARYASFLKPLITEYPNLTVFDARYSGYDSSLFVDPLHLSRRGADAFSREIATALATIGAVASPSDRWAQLPDIRSGIAWSLMNERPNSSVALRLPIKGHRQ</sequence>
<feature type="transmembrane region" description="Helical" evidence="1">
    <location>
        <begin position="16"/>
        <end position="36"/>
    </location>
</feature>
<evidence type="ECO:0000313" key="3">
    <source>
        <dbReference type="Proteomes" id="UP000010798"/>
    </source>
</evidence>
<reference evidence="2 3" key="1">
    <citation type="submission" date="2012-02" db="EMBL/GenBank/DDBJ databases">
        <title>Complete sequence of chromosome of Singulisphaera acidiphila DSM 18658.</title>
        <authorList>
            <consortium name="US DOE Joint Genome Institute (JGI-PGF)"/>
            <person name="Lucas S."/>
            <person name="Copeland A."/>
            <person name="Lapidus A."/>
            <person name="Glavina del Rio T."/>
            <person name="Dalin E."/>
            <person name="Tice H."/>
            <person name="Bruce D."/>
            <person name="Goodwin L."/>
            <person name="Pitluck S."/>
            <person name="Peters L."/>
            <person name="Ovchinnikova G."/>
            <person name="Chertkov O."/>
            <person name="Kyrpides N."/>
            <person name="Mavromatis K."/>
            <person name="Ivanova N."/>
            <person name="Brettin T."/>
            <person name="Detter J.C."/>
            <person name="Han C."/>
            <person name="Larimer F."/>
            <person name="Land M."/>
            <person name="Hauser L."/>
            <person name="Markowitz V."/>
            <person name="Cheng J.-F."/>
            <person name="Hugenholtz P."/>
            <person name="Woyke T."/>
            <person name="Wu D."/>
            <person name="Tindall B."/>
            <person name="Pomrenke H."/>
            <person name="Brambilla E."/>
            <person name="Klenk H.-P."/>
            <person name="Eisen J.A."/>
        </authorList>
    </citation>
    <scope>NUCLEOTIDE SEQUENCE [LARGE SCALE GENOMIC DNA]</scope>
    <source>
        <strain evidence="3">ATCC BAA-1392 / DSM 18658 / VKM B-2454 / MOB10</strain>
    </source>
</reference>
<gene>
    <name evidence="2" type="ordered locus">Sinac_2259</name>
</gene>
<keyword evidence="1" id="KW-0472">Membrane</keyword>
<evidence type="ECO:0000256" key="1">
    <source>
        <dbReference type="SAM" id="Phobius"/>
    </source>
</evidence>
<dbReference type="HOGENOM" id="CLU_729362_0_0_0"/>
<accession>L0DBF6</accession>
<dbReference type="STRING" id="886293.Sinac_2259"/>
<keyword evidence="1" id="KW-0812">Transmembrane</keyword>
<dbReference type="eggNOG" id="COG2755">
    <property type="taxonomic scope" value="Bacteria"/>
</dbReference>
<keyword evidence="1" id="KW-1133">Transmembrane helix</keyword>
<name>L0DBF6_SINAD</name>
<organism evidence="2 3">
    <name type="scientific">Singulisphaera acidiphila (strain ATCC BAA-1392 / DSM 18658 / VKM B-2454 / MOB10)</name>
    <dbReference type="NCBI Taxonomy" id="886293"/>
    <lineage>
        <taxon>Bacteria</taxon>
        <taxon>Pseudomonadati</taxon>
        <taxon>Planctomycetota</taxon>
        <taxon>Planctomycetia</taxon>
        <taxon>Isosphaerales</taxon>
        <taxon>Isosphaeraceae</taxon>
        <taxon>Singulisphaera</taxon>
    </lineage>
</organism>
<evidence type="ECO:0008006" key="4">
    <source>
        <dbReference type="Google" id="ProtNLM"/>
    </source>
</evidence>
<dbReference type="SUPFAM" id="SSF52266">
    <property type="entry name" value="SGNH hydrolase"/>
    <property type="match status" value="1"/>
</dbReference>
<proteinExistence type="predicted"/>
<keyword evidence="3" id="KW-1185">Reference proteome</keyword>
<protein>
    <recommendedName>
        <fullName evidence="4">DUF1574 domain-containing protein</fullName>
    </recommendedName>
</protein>
<dbReference type="Proteomes" id="UP000010798">
    <property type="component" value="Chromosome"/>
</dbReference>
<dbReference type="AlphaFoldDB" id="L0DBF6"/>
<evidence type="ECO:0000313" key="2">
    <source>
        <dbReference type="EMBL" id="AGA26577.1"/>
    </source>
</evidence>
<dbReference type="EMBL" id="CP003364">
    <property type="protein sequence ID" value="AGA26577.1"/>
    <property type="molecule type" value="Genomic_DNA"/>
</dbReference>